<evidence type="ECO:0000256" key="5">
    <source>
        <dbReference type="ARBA" id="ARBA00023098"/>
    </source>
</evidence>
<dbReference type="InterPro" id="IPR036940">
    <property type="entry name" value="PI3/4_kinase_cat_sf"/>
</dbReference>
<evidence type="ECO:0000259" key="10">
    <source>
        <dbReference type="PROSITE" id="PS50004"/>
    </source>
</evidence>
<dbReference type="FunFam" id="2.60.40.150:FF:000205">
    <property type="entry name" value="Uncharacterized protein, isoform A"/>
    <property type="match status" value="1"/>
</dbReference>
<evidence type="ECO:0000256" key="1">
    <source>
        <dbReference type="ARBA" id="ARBA00022679"/>
    </source>
</evidence>
<dbReference type="CDD" id="cd08381">
    <property type="entry name" value="C2B_PI3K_class_II"/>
    <property type="match status" value="1"/>
</dbReference>
<dbReference type="CDD" id="cd05166">
    <property type="entry name" value="PI3Kc_II"/>
    <property type="match status" value="1"/>
</dbReference>
<dbReference type="PROSITE" id="PS00916">
    <property type="entry name" value="PI3_4_KINASE_2"/>
    <property type="match status" value="1"/>
</dbReference>
<dbReference type="GO" id="GO:0035005">
    <property type="term" value="F:1-phosphatidylinositol-4-phosphate 3-kinase activity"/>
    <property type="evidence" value="ECO:0007669"/>
    <property type="project" value="UniProtKB-EC"/>
</dbReference>
<feature type="domain" description="PX" evidence="11">
    <location>
        <begin position="1733"/>
        <end position="1849"/>
    </location>
</feature>
<dbReference type="SMART" id="SM00144">
    <property type="entry name" value="PI3K_rbd"/>
    <property type="match status" value="1"/>
</dbReference>
<dbReference type="SUPFAM" id="SSF49562">
    <property type="entry name" value="C2 domain (Calcium/lipid-binding domain, CaLB)"/>
    <property type="match status" value="2"/>
</dbReference>
<dbReference type="GO" id="GO:0005942">
    <property type="term" value="C:phosphatidylinositol 3-kinase complex"/>
    <property type="evidence" value="ECO:0007669"/>
    <property type="project" value="TreeGrafter"/>
</dbReference>
<accession>A0A2M3YZF9</accession>
<dbReference type="PROSITE" id="PS51547">
    <property type="entry name" value="C2_PI3K"/>
    <property type="match status" value="1"/>
</dbReference>
<keyword evidence="1" id="KW-0808">Transferase</keyword>
<evidence type="ECO:0000256" key="6">
    <source>
        <dbReference type="ARBA" id="ARBA00023985"/>
    </source>
</evidence>
<sequence length="2001" mass="221204">MNPNELDMEQRYQAELERAVALSLETHELEKISAKQRQIAPEMARDPKCLEEYRAYLQRRVAVVTGSIGGGPSPAASSGTGPVRRHSDCRSPATLQATAAAQSAAISQNHPRTGGPPPATSATLSRDEADLISFNALPKPPDPKEEARNNLKELVTQMHRLNTQSSAPSAAGGSLYDVGFKPQRSLSVSGATYGFHPNVYLPAPGTPVQPVYGAQLTTVPSVQPAASMQLVPYNQQAAKPKPLTPEELHRLYNSPPTYAVATALAPGGPVVPPPYATTVVPSPYGGIVPAAPFQQPTPVAYVAPQPQQAAPAPLATQQSLTSVSYHAPVPPMAAAVTNTVTNPESALVHVPTVPGRSLSQPPHPTTTGSLGVPQPPSTSRQPSPARDQNGGNRSNQVVLRPKSDPASSQASREQLRSAVGTDGNLIDLGYEENSRVSVLEAFDPLLCGNRSSSGSSSLGDEEKGDDTASTYYEDYDPFDYIYSGGTQYSDPVYDAVVNRSLSDKTATPLSPPQSLYGAIGGVIPPGTPGAMSLASYAWVPVQESGFSPTTEEATSGTGEPPPLPPRNSTGSFYHTMLRGVPANADMQPNYEVMQRTQATGGTERRTTPYKLYENVVISKSYDKELIAFYNAVKQLRGRFHHDDAQTNVGHVVAAVFENRYPEGTSIKLLVHPSLDCFPGGRHEQPQKGQLDGYGVPIPFTCDITTTVEHVIAQVYCALEGQIANTVSDYVLKAIGIQEILNTRSRLNQLQCVHDSIKLEQDVQLGLVPKTDRIMKVIARTAHDDAQDAELRHEHLLPKETSNAIGYDDLMILLETLEAEIEKLLSSAEDGPSGRTILSCSGVIQAVKAICNLLGELDTLDIAKAIEDLRTCCDHGQTVYSYGEDKQTYSNGSLAIVSESGDYAEVKLRPRTIVEQIRYRCNEVRNSIQGLLEIYTQAFRVNFCVNVPEYTANPISICNISQSVMVNVSCLHRPPVGWSHDEYNLGVQIYHGARYISEPYVVQCSNELSGIYPRLTFNSWIMFRNPVCTLPREARLVLVLYGCIREPVDGTTDASAGGGGAAGASGPVGDDSARGRMTQIELGWSSIQFFDFERKMIQGSYLLPMWPPTTDKYFGPAPSKGTYPIGGSFPILGIEIPSYGGAVVFPEPIRNLPRAVKLDFHSLDRNLQQELIDTAEQGYSPDKLEKREVLWEKRHYLHTFPHALPKILHAAHSWDYACLADLHALLKSWTALSPVQALELLLPRYPDLEVRRQAVEWISAMPNDEFIDYLPQLLQALKHDTYEGSPLAMLLLGKSLESPRIAHHLYWLLLHSLPGEAPQNILETAGHAGDEVLMNQARYHRRNQLMLRALLAICGEKLTARFLSQNMMCKRLGEVAQSVKLAKESHRLTILKQGLESVNQMLIDNPTVLPLEPGAEVTGVVVRSCNYFNSNTLPLKINFSGPDRVVVPAIFKAGDDLQQDSLTIQMVRIMDKMWLREGLDLKMVTFNCVPTAYKRGMIELVSDSETLRKIQVEWGVTGSFKDKSIAEWLAKQNPSQLEYQRAVENFTRSCAGYSVATYILGICDRHNDNIMLKTSGHLFHIDFGKFLGDAQMFGNFKRDRTPFVLTSDMAYVINGGDRPSAKFHQFVDLCCTAFNIVRRHGDLLLHMFALMTTSGIPGVTVEAVNYVRNALLPGQSNPEAAATFAKMIHISLKSWFTQFNFFLHNIAQMKFSSETDDGELLSFIPRVYTMAQDGRLKSVMVHGFQKRYDQEKYYTYILKVTRQNQPDPAYLFRSYKEFCEFHQKLCIHFPLAKLHSLPSGIHVGRSNVKVVAERRLPEIRQFLISLFNSADEIAHSDLVYTFFHPLLRDQQEADIHAAKVKGNPAAIEDSQPPQLGGKIKISLQYHRDTLIVMIHHALSLPTTPNGQAPNTYVKVYLKPDGSKTTKRKTKVVRKNCNPSFMETLEYRLPIEFIQKKVLHVTIWSHDSLQENAFLGGFELPLAEIDLRQETLQWHQLGYLTRS</sequence>
<feature type="region of interest" description="Disordered" evidence="9">
    <location>
        <begin position="352"/>
        <end position="418"/>
    </location>
</feature>
<comment type="catalytic activity">
    <reaction evidence="7">
        <text>a 1,2-diacyl-sn-glycero-3-phospho-(1D-myo-inositol 4-phosphate) + ATP = a 1,2-diacyl-sn-glycero-3-phospho-(1D-myo-inositol-3,4-bisphosphate) + ADP + H(+)</text>
        <dbReference type="Rhea" id="RHEA:18373"/>
        <dbReference type="ChEBI" id="CHEBI:15378"/>
        <dbReference type="ChEBI" id="CHEBI:30616"/>
        <dbReference type="ChEBI" id="CHEBI:57658"/>
        <dbReference type="ChEBI" id="CHEBI:58178"/>
        <dbReference type="ChEBI" id="CHEBI:456216"/>
        <dbReference type="EC" id="2.7.1.154"/>
    </reaction>
    <physiologicalReaction direction="left-to-right" evidence="7">
        <dbReference type="Rhea" id="RHEA:18374"/>
    </physiologicalReaction>
</comment>
<dbReference type="GO" id="GO:0016303">
    <property type="term" value="F:1-phosphatidylinositol-3-kinase activity"/>
    <property type="evidence" value="ECO:0007669"/>
    <property type="project" value="UniProtKB-EC"/>
</dbReference>
<feature type="region of interest" description="Disordered" evidence="9">
    <location>
        <begin position="65"/>
        <end position="123"/>
    </location>
</feature>
<feature type="compositionally biased region" description="Polar residues" evidence="9">
    <location>
        <begin position="545"/>
        <end position="557"/>
    </location>
</feature>
<evidence type="ECO:0000256" key="2">
    <source>
        <dbReference type="ARBA" id="ARBA00022741"/>
    </source>
</evidence>
<name>A0A2M3YZF9_9DIPT</name>
<dbReference type="PROSITE" id="PS50195">
    <property type="entry name" value="PX"/>
    <property type="match status" value="1"/>
</dbReference>
<dbReference type="SMART" id="SM00146">
    <property type="entry name" value="PI3Kc"/>
    <property type="match status" value="1"/>
</dbReference>
<feature type="region of interest" description="Disordered" evidence="9">
    <location>
        <begin position="1052"/>
        <end position="1071"/>
    </location>
</feature>
<dbReference type="CDD" id="cd06884">
    <property type="entry name" value="PX_PI3K_C2_68D"/>
    <property type="match status" value="1"/>
</dbReference>
<dbReference type="InterPro" id="IPR029071">
    <property type="entry name" value="Ubiquitin-like_domsf"/>
</dbReference>
<dbReference type="Pfam" id="PF00613">
    <property type="entry name" value="PI3Ka"/>
    <property type="match status" value="1"/>
</dbReference>
<feature type="compositionally biased region" description="Polar residues" evidence="9">
    <location>
        <begin position="357"/>
        <end position="369"/>
    </location>
</feature>
<dbReference type="SMART" id="SM00312">
    <property type="entry name" value="PX"/>
    <property type="match status" value="1"/>
</dbReference>
<dbReference type="FunFam" id="3.30.1010.10:FF:000001">
    <property type="entry name" value="Phosphatidylinositol 4-phosphate 3-kinase C2 domain-containing subunit beta"/>
    <property type="match status" value="1"/>
</dbReference>
<feature type="compositionally biased region" description="Low complexity" evidence="9">
    <location>
        <begin position="93"/>
        <end position="105"/>
    </location>
</feature>
<dbReference type="FunFam" id="3.30.1520.10:FF:000006">
    <property type="entry name" value="Phosphatidylinositol 4-phosphate 3-kinase C2 domain-containing subunit alpha"/>
    <property type="match status" value="1"/>
</dbReference>
<evidence type="ECO:0000256" key="9">
    <source>
        <dbReference type="SAM" id="MobiDB-lite"/>
    </source>
</evidence>
<feature type="domain" description="C2 PI3K-type" evidence="15">
    <location>
        <begin position="959"/>
        <end position="1136"/>
    </location>
</feature>
<dbReference type="FunFam" id="1.10.1070.11:FF:000003">
    <property type="entry name" value="Phosphatidylinositol 4-phosphate 3-kinase C2 domain-containing subunit beta"/>
    <property type="match status" value="1"/>
</dbReference>
<dbReference type="InterPro" id="IPR001683">
    <property type="entry name" value="PX_dom"/>
</dbReference>
<dbReference type="Gene3D" id="1.10.1070.11">
    <property type="entry name" value="Phosphatidylinositol 3-/4-kinase, catalytic domain"/>
    <property type="match status" value="1"/>
</dbReference>
<dbReference type="Pfam" id="PF00168">
    <property type="entry name" value="C2"/>
    <property type="match status" value="1"/>
</dbReference>
<dbReference type="GO" id="GO:0005737">
    <property type="term" value="C:cytoplasm"/>
    <property type="evidence" value="ECO:0007669"/>
    <property type="project" value="TreeGrafter"/>
</dbReference>
<dbReference type="InterPro" id="IPR036871">
    <property type="entry name" value="PX_dom_sf"/>
</dbReference>
<dbReference type="Gene3D" id="3.30.1010.10">
    <property type="entry name" value="Phosphatidylinositol 3-kinase Catalytic Subunit, Chain A, domain 4"/>
    <property type="match status" value="1"/>
</dbReference>
<dbReference type="Gene3D" id="2.60.40.150">
    <property type="entry name" value="C2 domain"/>
    <property type="match status" value="2"/>
</dbReference>
<feature type="region of interest" description="Disordered" evidence="9">
    <location>
        <begin position="449"/>
        <end position="470"/>
    </location>
</feature>
<dbReference type="Pfam" id="PF00787">
    <property type="entry name" value="PX"/>
    <property type="match status" value="1"/>
</dbReference>
<dbReference type="InterPro" id="IPR018936">
    <property type="entry name" value="PI3/4_kinase_CS"/>
</dbReference>
<evidence type="ECO:0000259" key="15">
    <source>
        <dbReference type="PROSITE" id="PS51547"/>
    </source>
</evidence>
<keyword evidence="5" id="KW-0443">Lipid metabolism</keyword>
<dbReference type="PROSITE" id="PS51546">
    <property type="entry name" value="PI3K_RBD"/>
    <property type="match status" value="1"/>
</dbReference>
<dbReference type="SUPFAM" id="SSF64268">
    <property type="entry name" value="PX domain"/>
    <property type="match status" value="1"/>
</dbReference>
<feature type="compositionally biased region" description="Low complexity" evidence="9">
    <location>
        <begin position="73"/>
        <end position="82"/>
    </location>
</feature>
<dbReference type="EMBL" id="GGFM01000903">
    <property type="protein sequence ID" value="MBW21654.1"/>
    <property type="molecule type" value="Transcribed_RNA"/>
</dbReference>
<comment type="similarity">
    <text evidence="8">Belongs to the PI3/PI4-kinase family.</text>
</comment>
<dbReference type="InterPro" id="IPR000008">
    <property type="entry name" value="C2_dom"/>
</dbReference>
<dbReference type="GO" id="GO:0035091">
    <property type="term" value="F:phosphatidylinositol binding"/>
    <property type="evidence" value="ECO:0007669"/>
    <property type="project" value="InterPro"/>
</dbReference>
<keyword evidence="4" id="KW-0067">ATP-binding</keyword>
<evidence type="ECO:0000256" key="4">
    <source>
        <dbReference type="ARBA" id="ARBA00022840"/>
    </source>
</evidence>
<comment type="catalytic activity">
    <reaction evidence="6">
        <text>a 1,2-diacyl-sn-glycero-3-phospho-(1D-myo-inositol) + ATP = a 1,2-diacyl-sn-glycero-3-phospho-(1D-myo-inositol-3-phosphate) + ADP + H(+)</text>
        <dbReference type="Rhea" id="RHEA:12709"/>
        <dbReference type="ChEBI" id="CHEBI:15378"/>
        <dbReference type="ChEBI" id="CHEBI:30616"/>
        <dbReference type="ChEBI" id="CHEBI:57880"/>
        <dbReference type="ChEBI" id="CHEBI:58088"/>
        <dbReference type="ChEBI" id="CHEBI:456216"/>
        <dbReference type="EC" id="2.7.1.137"/>
    </reaction>
    <physiologicalReaction direction="left-to-right" evidence="6">
        <dbReference type="Rhea" id="RHEA:12710"/>
    </physiologicalReaction>
</comment>
<evidence type="ECO:0000259" key="12">
    <source>
        <dbReference type="PROSITE" id="PS50290"/>
    </source>
</evidence>
<evidence type="ECO:0000256" key="7">
    <source>
        <dbReference type="ARBA" id="ARBA00029297"/>
    </source>
</evidence>
<dbReference type="PANTHER" id="PTHR10048:SF14">
    <property type="entry name" value="LD28067P"/>
    <property type="match status" value="1"/>
</dbReference>
<dbReference type="Gene3D" id="3.30.1520.10">
    <property type="entry name" value="Phox-like domain"/>
    <property type="match status" value="1"/>
</dbReference>
<dbReference type="PANTHER" id="PTHR10048">
    <property type="entry name" value="PHOSPHATIDYLINOSITOL KINASE"/>
    <property type="match status" value="1"/>
</dbReference>
<evidence type="ECO:0000313" key="16">
    <source>
        <dbReference type="EMBL" id="MBW21654.1"/>
    </source>
</evidence>
<keyword evidence="3 16" id="KW-0418">Kinase</keyword>
<feature type="domain" description="PIK helical" evidence="13">
    <location>
        <begin position="1156"/>
        <end position="1334"/>
    </location>
</feature>
<organism evidence="16">
    <name type="scientific">Anopheles braziliensis</name>
    <dbReference type="NCBI Taxonomy" id="58242"/>
    <lineage>
        <taxon>Eukaryota</taxon>
        <taxon>Metazoa</taxon>
        <taxon>Ecdysozoa</taxon>
        <taxon>Arthropoda</taxon>
        <taxon>Hexapoda</taxon>
        <taxon>Insecta</taxon>
        <taxon>Pterygota</taxon>
        <taxon>Neoptera</taxon>
        <taxon>Endopterygota</taxon>
        <taxon>Diptera</taxon>
        <taxon>Nematocera</taxon>
        <taxon>Culicoidea</taxon>
        <taxon>Culicidae</taxon>
        <taxon>Anophelinae</taxon>
        <taxon>Anopheles</taxon>
    </lineage>
</organism>
<dbReference type="FunFam" id="1.25.40.70:FF:000014">
    <property type="entry name" value="Phosphatidylinositol-4-phosphate 3-kinase C2 domain-containing subunit beta"/>
    <property type="match status" value="1"/>
</dbReference>
<dbReference type="InterPro" id="IPR000403">
    <property type="entry name" value="PI3/4_kinase_cat_dom"/>
</dbReference>
<dbReference type="InterPro" id="IPR001263">
    <property type="entry name" value="PI3K_accessory_dom"/>
</dbReference>
<dbReference type="GO" id="GO:0043491">
    <property type="term" value="P:phosphatidylinositol 3-kinase/protein kinase B signal transduction"/>
    <property type="evidence" value="ECO:0007669"/>
    <property type="project" value="TreeGrafter"/>
</dbReference>
<dbReference type="GO" id="GO:0005886">
    <property type="term" value="C:plasma membrane"/>
    <property type="evidence" value="ECO:0007669"/>
    <property type="project" value="TreeGrafter"/>
</dbReference>
<feature type="domain" description="PI3K/PI4K catalytic" evidence="12">
    <location>
        <begin position="1420"/>
        <end position="1695"/>
    </location>
</feature>
<dbReference type="GO" id="GO:0048015">
    <property type="term" value="P:phosphatidylinositol-mediated signaling"/>
    <property type="evidence" value="ECO:0007669"/>
    <property type="project" value="TreeGrafter"/>
</dbReference>
<dbReference type="InterPro" id="IPR002420">
    <property type="entry name" value="PI3K-type_C2_dom"/>
</dbReference>
<reference evidence="16" key="1">
    <citation type="submission" date="2018-01" db="EMBL/GenBank/DDBJ databases">
        <title>An insight into the sialome of Amazonian anophelines.</title>
        <authorList>
            <person name="Ribeiro J.M."/>
            <person name="Scarpassa V."/>
            <person name="Calvo E."/>
        </authorList>
    </citation>
    <scope>NUCLEOTIDE SEQUENCE</scope>
    <source>
        <tissue evidence="16">Salivary glands</tissue>
    </source>
</reference>
<dbReference type="GO" id="GO:0016477">
    <property type="term" value="P:cell migration"/>
    <property type="evidence" value="ECO:0007669"/>
    <property type="project" value="TreeGrafter"/>
</dbReference>
<dbReference type="GO" id="GO:0005524">
    <property type="term" value="F:ATP binding"/>
    <property type="evidence" value="ECO:0007669"/>
    <property type="project" value="UniProtKB-KW"/>
</dbReference>
<evidence type="ECO:0000259" key="14">
    <source>
        <dbReference type="PROSITE" id="PS51546"/>
    </source>
</evidence>
<dbReference type="InterPro" id="IPR042236">
    <property type="entry name" value="PI3K_accessory_sf"/>
</dbReference>
<evidence type="ECO:0000256" key="3">
    <source>
        <dbReference type="ARBA" id="ARBA00022777"/>
    </source>
</evidence>
<dbReference type="PROSITE" id="PS51545">
    <property type="entry name" value="PIK_HELICAL"/>
    <property type="match status" value="1"/>
</dbReference>
<dbReference type="SMART" id="SM00239">
    <property type="entry name" value="C2"/>
    <property type="match status" value="1"/>
</dbReference>
<keyword evidence="2" id="KW-0547">Nucleotide-binding</keyword>
<protein>
    <submittedName>
        <fullName evidence="16">Putative phosphatidylinositol 3-kinase vps34 involved in signal transduction</fullName>
    </submittedName>
</protein>
<dbReference type="Pfam" id="PF00794">
    <property type="entry name" value="PI3K_rbd"/>
    <property type="match status" value="1"/>
</dbReference>
<dbReference type="Pfam" id="PF00454">
    <property type="entry name" value="PI3_PI4_kinase"/>
    <property type="match status" value="1"/>
</dbReference>
<evidence type="ECO:0000259" key="11">
    <source>
        <dbReference type="PROSITE" id="PS50195"/>
    </source>
</evidence>
<proteinExistence type="inferred from homology"/>
<dbReference type="PROSITE" id="PS50290">
    <property type="entry name" value="PI3_4_KINASE_3"/>
    <property type="match status" value="1"/>
</dbReference>
<dbReference type="Gene3D" id="1.25.40.70">
    <property type="entry name" value="Phosphatidylinositol 3-kinase, accessory domain (PIK)"/>
    <property type="match status" value="1"/>
</dbReference>
<evidence type="ECO:0000256" key="8">
    <source>
        <dbReference type="PROSITE-ProRule" id="PRU00880"/>
    </source>
</evidence>
<dbReference type="SMART" id="SM00145">
    <property type="entry name" value="PI3Ka"/>
    <property type="match status" value="1"/>
</dbReference>
<dbReference type="PROSITE" id="PS50004">
    <property type="entry name" value="C2"/>
    <property type="match status" value="1"/>
</dbReference>
<dbReference type="SUPFAM" id="SSF54236">
    <property type="entry name" value="Ubiquitin-like"/>
    <property type="match status" value="1"/>
</dbReference>
<dbReference type="InterPro" id="IPR011009">
    <property type="entry name" value="Kinase-like_dom_sf"/>
</dbReference>
<feature type="domain" description="C2" evidence="10">
    <location>
        <begin position="1874"/>
        <end position="1993"/>
    </location>
</feature>
<dbReference type="Gene3D" id="3.10.20.90">
    <property type="entry name" value="Phosphatidylinositol 3-kinase Catalytic Subunit, Chain A, domain 1"/>
    <property type="match status" value="1"/>
</dbReference>
<dbReference type="InterPro" id="IPR016024">
    <property type="entry name" value="ARM-type_fold"/>
</dbReference>
<feature type="domain" description="PI3K-RBD" evidence="14">
    <location>
        <begin position="663"/>
        <end position="768"/>
    </location>
</feature>
<feature type="region of interest" description="Disordered" evidence="9">
    <location>
        <begin position="545"/>
        <end position="572"/>
    </location>
</feature>
<dbReference type="InterPro" id="IPR000341">
    <property type="entry name" value="PI3K_Ras-bd_dom"/>
</dbReference>
<dbReference type="CDD" id="cd04012">
    <property type="entry name" value="C2A_PI3K_class_II"/>
    <property type="match status" value="1"/>
</dbReference>
<dbReference type="SUPFAM" id="SSF48371">
    <property type="entry name" value="ARM repeat"/>
    <property type="match status" value="1"/>
</dbReference>
<evidence type="ECO:0000259" key="13">
    <source>
        <dbReference type="PROSITE" id="PS51545"/>
    </source>
</evidence>
<dbReference type="SUPFAM" id="SSF56112">
    <property type="entry name" value="Protein kinase-like (PK-like)"/>
    <property type="match status" value="1"/>
</dbReference>
<dbReference type="SMART" id="SM00142">
    <property type="entry name" value="PI3K_C2"/>
    <property type="match status" value="1"/>
</dbReference>
<dbReference type="InterPro" id="IPR035892">
    <property type="entry name" value="C2_domain_sf"/>
</dbReference>
<dbReference type="Pfam" id="PF00792">
    <property type="entry name" value="PI3K_C2"/>
    <property type="match status" value="1"/>
</dbReference>
<dbReference type="InterPro" id="IPR015433">
    <property type="entry name" value="PI3/4_kinase"/>
</dbReference>